<keyword evidence="3" id="KW-1185">Reference proteome</keyword>
<dbReference type="AlphaFoldDB" id="A0A212C5U5"/>
<evidence type="ECO:0000313" key="3">
    <source>
        <dbReference type="Proteomes" id="UP000242450"/>
    </source>
</evidence>
<proteinExistence type="predicted"/>
<feature type="region of interest" description="Disordered" evidence="1">
    <location>
        <begin position="83"/>
        <end position="103"/>
    </location>
</feature>
<evidence type="ECO:0000313" key="2">
    <source>
        <dbReference type="EMBL" id="OWK01357.1"/>
    </source>
</evidence>
<sequence length="141" mass="16192">MLHSLHRQEIIVTNRFLEHQEKFDHSEPPPKAGKTNLLWPVSWLPYHPAILGKKANGTNDQENQNVGKENVSFAFPAECRQLRDKDNSSTEEGHGDAWQWKGHINRSRDQETWEKGVLFASGQNLACCLMGTPAYHIYRNN</sequence>
<accession>A0A212C5U5</accession>
<evidence type="ECO:0000256" key="1">
    <source>
        <dbReference type="SAM" id="MobiDB-lite"/>
    </source>
</evidence>
<feature type="compositionally biased region" description="Basic and acidic residues" evidence="1">
    <location>
        <begin position="83"/>
        <end position="95"/>
    </location>
</feature>
<dbReference type="EMBL" id="MKHE01000028">
    <property type="protein sequence ID" value="OWK01357.1"/>
    <property type="molecule type" value="Genomic_DNA"/>
</dbReference>
<dbReference type="Gene3D" id="3.40.220.10">
    <property type="entry name" value="Leucine Aminopeptidase, subunit E, domain 1"/>
    <property type="match status" value="1"/>
</dbReference>
<organism evidence="2 3">
    <name type="scientific">Cervus elaphus hippelaphus</name>
    <name type="common">European red deer</name>
    <dbReference type="NCBI Taxonomy" id="46360"/>
    <lineage>
        <taxon>Eukaryota</taxon>
        <taxon>Metazoa</taxon>
        <taxon>Chordata</taxon>
        <taxon>Craniata</taxon>
        <taxon>Vertebrata</taxon>
        <taxon>Euteleostomi</taxon>
        <taxon>Mammalia</taxon>
        <taxon>Eutheria</taxon>
        <taxon>Laurasiatheria</taxon>
        <taxon>Artiodactyla</taxon>
        <taxon>Ruminantia</taxon>
        <taxon>Pecora</taxon>
        <taxon>Cervidae</taxon>
        <taxon>Cervinae</taxon>
        <taxon>Cervus</taxon>
    </lineage>
</organism>
<dbReference type="Proteomes" id="UP000242450">
    <property type="component" value="Chromosome 28"/>
</dbReference>
<gene>
    <name evidence="2" type="ORF">Celaphus_00018769</name>
</gene>
<name>A0A212C5U5_CEREH</name>
<comment type="caution">
    <text evidence="2">The sequence shown here is derived from an EMBL/GenBank/DDBJ whole genome shotgun (WGS) entry which is preliminary data.</text>
</comment>
<protein>
    <submittedName>
        <fullName evidence="2">Uncharacterized protein</fullName>
    </submittedName>
</protein>
<dbReference type="InterPro" id="IPR043472">
    <property type="entry name" value="Macro_dom-like"/>
</dbReference>
<dbReference type="OrthoDB" id="412814at2759"/>
<reference evidence="2 3" key="1">
    <citation type="journal article" date="2018" name="Mol. Genet. Genomics">
        <title>The red deer Cervus elaphus genome CerEla1.0: sequencing, annotating, genes, and chromosomes.</title>
        <authorList>
            <person name="Bana N.A."/>
            <person name="Nyiri A."/>
            <person name="Nagy J."/>
            <person name="Frank K."/>
            <person name="Nagy T."/>
            <person name="Steger V."/>
            <person name="Schiller M."/>
            <person name="Lakatos P."/>
            <person name="Sugar L."/>
            <person name="Horn P."/>
            <person name="Barta E."/>
            <person name="Orosz L."/>
        </authorList>
    </citation>
    <scope>NUCLEOTIDE SEQUENCE [LARGE SCALE GENOMIC DNA]</scope>
    <source>
        <strain evidence="2">Hungarian</strain>
    </source>
</reference>